<name>A0A6J8EM18_MYTCO</name>
<comment type="similarity">
    <text evidence="1 7">Belongs to the peptidase C14A family.</text>
</comment>
<dbReference type="PROSITE" id="PS50208">
    <property type="entry name" value="CASPASE_P20"/>
    <property type="match status" value="1"/>
</dbReference>
<organism evidence="12 13">
    <name type="scientific">Mytilus coruscus</name>
    <name type="common">Sea mussel</name>
    <dbReference type="NCBI Taxonomy" id="42192"/>
    <lineage>
        <taxon>Eukaryota</taxon>
        <taxon>Metazoa</taxon>
        <taxon>Spiralia</taxon>
        <taxon>Lophotrochozoa</taxon>
        <taxon>Mollusca</taxon>
        <taxon>Bivalvia</taxon>
        <taxon>Autobranchia</taxon>
        <taxon>Pteriomorphia</taxon>
        <taxon>Mytilida</taxon>
        <taxon>Mytiloidea</taxon>
        <taxon>Mytilidae</taxon>
        <taxon>Mytilinae</taxon>
        <taxon>Mytilus</taxon>
    </lineage>
</organism>
<accession>A0A6J8EM18</accession>
<sequence length="613" mass="69954">MDPKHKELLIRKRVELVENLNVSDGLFTQLIARKIFNQRMVRTIQHNRSPDQQAEELLNLLPTRGPNAFDAFCDSLKEDLQEHVVDLYLKPKEEEKSETETTNSCSRLVNGEPSHVESASFVRIHSHVTVPSTTTSHTHENVNLAISGANYTSAVQPRPHSSPPRLINPPDNHHQLFVHYSSNSRDPNQNFSEEELKGEARYKFQHYISDPYYTGLNNVKPRDISHEAFQKINSLPHHWDSSPRKFVGNSHILIRNDSVDAMTKNGKEYPDNMEQSAKRPRLAEDEIITIPVYEEDPKPKRTPPIVLVSTQSKAIIDPELETGKRLMVPGGEHDDPSLDLTDGPVMVRVESSTRQFYIEHYKKSYSMIRIPRGKALIVNVNEVEGKPPRRGTNIDRDNLYHLFSQLHFDVTIYNDSDGLTAKEIAIKLQEFSELPDHKHADACVVCILSHGEEGYIFGTDGRKIFLDSIMSLFDNGHCKNLRGKPKIFIIQACRGGALDSGVMYGDEHDGAPCKPYQLPTMSDMLICFPTQTGYYAWRNRERGSWYIEALVQVFMKFARTEDVCTMLNRVNSVVSRKISRCPQIEMDQMSQMSEYKSTLRMPHFFFFPGIGSG</sequence>
<feature type="domain" description="Caspase family p10" evidence="9">
    <location>
        <begin position="514"/>
        <end position="607"/>
    </location>
</feature>
<dbReference type="PROSITE" id="PS01122">
    <property type="entry name" value="CASPASE_CYS"/>
    <property type="match status" value="1"/>
</dbReference>
<dbReference type="Gene3D" id="3.40.50.1460">
    <property type="match status" value="1"/>
</dbReference>
<proteinExistence type="inferred from homology"/>
<dbReference type="AlphaFoldDB" id="A0A6J8EM18"/>
<dbReference type="InterPro" id="IPR011029">
    <property type="entry name" value="DEATH-like_dom_sf"/>
</dbReference>
<dbReference type="InterPro" id="IPR011600">
    <property type="entry name" value="Pept_C14_caspase"/>
</dbReference>
<dbReference type="OrthoDB" id="10004338at2759"/>
<evidence type="ECO:0000256" key="6">
    <source>
        <dbReference type="ARBA" id="ARBA00023145"/>
    </source>
</evidence>
<keyword evidence="13" id="KW-1185">Reference proteome</keyword>
<dbReference type="Pfam" id="PF00656">
    <property type="entry name" value="Peptidase_C14"/>
    <property type="match status" value="1"/>
</dbReference>
<dbReference type="SUPFAM" id="SSF52129">
    <property type="entry name" value="Caspase-like"/>
    <property type="match status" value="1"/>
</dbReference>
<protein>
    <submittedName>
        <fullName evidence="12">CASP2</fullName>
        <ecNumber evidence="12">3.4.22.55</ecNumber>
    </submittedName>
</protein>
<evidence type="ECO:0000256" key="2">
    <source>
        <dbReference type="ARBA" id="ARBA00022670"/>
    </source>
</evidence>
<dbReference type="PROSITE" id="PS50209">
    <property type="entry name" value="CARD"/>
    <property type="match status" value="1"/>
</dbReference>
<dbReference type="InterPro" id="IPR001315">
    <property type="entry name" value="CARD"/>
</dbReference>
<evidence type="ECO:0000259" key="9">
    <source>
        <dbReference type="PROSITE" id="PS50207"/>
    </source>
</evidence>
<evidence type="ECO:0000256" key="1">
    <source>
        <dbReference type="ARBA" id="ARBA00010134"/>
    </source>
</evidence>
<dbReference type="InterPro" id="IPR029030">
    <property type="entry name" value="Caspase-like_dom_sf"/>
</dbReference>
<evidence type="ECO:0000256" key="3">
    <source>
        <dbReference type="ARBA" id="ARBA00022703"/>
    </source>
</evidence>
<dbReference type="PROSITE" id="PS50207">
    <property type="entry name" value="CASPASE_P10"/>
    <property type="match status" value="1"/>
</dbReference>
<dbReference type="PANTHER" id="PTHR47901">
    <property type="entry name" value="CASPASE RECRUITMENT DOMAIN-CONTAINING PROTEIN 18"/>
    <property type="match status" value="1"/>
</dbReference>
<dbReference type="CDD" id="cd01671">
    <property type="entry name" value="CARD"/>
    <property type="match status" value="1"/>
</dbReference>
<evidence type="ECO:0000259" key="11">
    <source>
        <dbReference type="PROSITE" id="PS50209"/>
    </source>
</evidence>
<dbReference type="SMART" id="SM00115">
    <property type="entry name" value="CASc"/>
    <property type="match status" value="1"/>
</dbReference>
<dbReference type="SUPFAM" id="SSF47986">
    <property type="entry name" value="DEATH domain"/>
    <property type="match status" value="1"/>
</dbReference>
<dbReference type="Pfam" id="PF00619">
    <property type="entry name" value="CARD"/>
    <property type="match status" value="1"/>
</dbReference>
<dbReference type="InterPro" id="IPR002138">
    <property type="entry name" value="Pept_C14_p10"/>
</dbReference>
<evidence type="ECO:0000259" key="10">
    <source>
        <dbReference type="PROSITE" id="PS50208"/>
    </source>
</evidence>
<dbReference type="InterPro" id="IPR015917">
    <property type="entry name" value="Pept_C14A"/>
</dbReference>
<dbReference type="Proteomes" id="UP000507470">
    <property type="component" value="Unassembled WGS sequence"/>
</dbReference>
<dbReference type="EMBL" id="CACVKT020009359">
    <property type="protein sequence ID" value="CAC5421614.1"/>
    <property type="molecule type" value="Genomic_DNA"/>
</dbReference>
<feature type="domain" description="CARD" evidence="11">
    <location>
        <begin position="1"/>
        <end position="91"/>
    </location>
</feature>
<dbReference type="Gene3D" id="1.10.533.10">
    <property type="entry name" value="Death Domain, Fas"/>
    <property type="match status" value="1"/>
</dbReference>
<evidence type="ECO:0000256" key="5">
    <source>
        <dbReference type="ARBA" id="ARBA00022807"/>
    </source>
</evidence>
<evidence type="ECO:0000256" key="7">
    <source>
        <dbReference type="RuleBase" id="RU003971"/>
    </source>
</evidence>
<feature type="region of interest" description="Disordered" evidence="8">
    <location>
        <begin position="153"/>
        <end position="190"/>
    </location>
</feature>
<keyword evidence="5" id="KW-0788">Thiol protease</keyword>
<dbReference type="InterPro" id="IPR033139">
    <property type="entry name" value="Caspase_cys_AS"/>
</dbReference>
<keyword evidence="6" id="KW-0865">Zymogen</keyword>
<keyword evidence="4 12" id="KW-0378">Hydrolase</keyword>
<reference evidence="12 13" key="1">
    <citation type="submission" date="2020-06" db="EMBL/GenBank/DDBJ databases">
        <authorList>
            <person name="Li R."/>
            <person name="Bekaert M."/>
        </authorList>
    </citation>
    <scope>NUCLEOTIDE SEQUENCE [LARGE SCALE GENOMIC DNA]</scope>
    <source>
        <strain evidence="13">wild</strain>
    </source>
</reference>
<dbReference type="PANTHER" id="PTHR47901:SF8">
    <property type="entry name" value="CASPASE-3"/>
    <property type="match status" value="1"/>
</dbReference>
<dbReference type="InterPro" id="IPR001309">
    <property type="entry name" value="Pept_C14_p20"/>
</dbReference>
<dbReference type="PRINTS" id="PR00376">
    <property type="entry name" value="IL1BCENZYME"/>
</dbReference>
<feature type="compositionally biased region" description="Polar residues" evidence="8">
    <location>
        <begin position="180"/>
        <end position="190"/>
    </location>
</feature>
<keyword evidence="2" id="KW-0645">Protease</keyword>
<dbReference type="InterPro" id="IPR002398">
    <property type="entry name" value="Pept_C14"/>
</dbReference>
<dbReference type="CDD" id="cd00032">
    <property type="entry name" value="CASc"/>
    <property type="match status" value="1"/>
</dbReference>
<dbReference type="EC" id="3.4.22.55" evidence="12"/>
<dbReference type="GO" id="GO:0006508">
    <property type="term" value="P:proteolysis"/>
    <property type="evidence" value="ECO:0007669"/>
    <property type="project" value="UniProtKB-KW"/>
</dbReference>
<dbReference type="GO" id="GO:0006915">
    <property type="term" value="P:apoptotic process"/>
    <property type="evidence" value="ECO:0007669"/>
    <property type="project" value="UniProtKB-KW"/>
</dbReference>
<evidence type="ECO:0000313" key="13">
    <source>
        <dbReference type="Proteomes" id="UP000507470"/>
    </source>
</evidence>
<dbReference type="GO" id="GO:0042981">
    <property type="term" value="P:regulation of apoptotic process"/>
    <property type="evidence" value="ECO:0007669"/>
    <property type="project" value="InterPro"/>
</dbReference>
<evidence type="ECO:0000256" key="4">
    <source>
        <dbReference type="ARBA" id="ARBA00022801"/>
    </source>
</evidence>
<dbReference type="SMART" id="SM00114">
    <property type="entry name" value="CARD"/>
    <property type="match status" value="1"/>
</dbReference>
<dbReference type="GO" id="GO:0004197">
    <property type="term" value="F:cysteine-type endopeptidase activity"/>
    <property type="evidence" value="ECO:0007669"/>
    <property type="project" value="InterPro"/>
</dbReference>
<evidence type="ECO:0000313" key="12">
    <source>
        <dbReference type="EMBL" id="CAC5421614.1"/>
    </source>
</evidence>
<keyword evidence="3" id="KW-0053">Apoptosis</keyword>
<feature type="domain" description="Caspase family p20" evidence="10">
    <location>
        <begin position="371"/>
        <end position="497"/>
    </location>
</feature>
<evidence type="ECO:0000256" key="8">
    <source>
        <dbReference type="SAM" id="MobiDB-lite"/>
    </source>
</evidence>
<gene>
    <name evidence="12" type="ORF">MCOR_53714</name>
</gene>